<dbReference type="Pfam" id="PF01053">
    <property type="entry name" value="Cys_Met_Meta_PP"/>
    <property type="match status" value="1"/>
</dbReference>
<dbReference type="STRING" id="282197.SAMN04488517_103245"/>
<dbReference type="RefSeq" id="WP_055683490.1">
    <property type="nucleotide sequence ID" value="NZ_CXPG01000021.1"/>
</dbReference>
<dbReference type="Gene3D" id="3.40.640.10">
    <property type="entry name" value="Type I PLP-dependent aspartate aminotransferase-like (Major domain)"/>
    <property type="match status" value="1"/>
</dbReference>
<comment type="similarity">
    <text evidence="5">Belongs to the trans-sulfuration enzymes family.</text>
</comment>
<dbReference type="OrthoDB" id="9805807at2"/>
<dbReference type="InterPro" id="IPR015421">
    <property type="entry name" value="PyrdxlP-dep_Trfase_major"/>
</dbReference>
<evidence type="ECO:0000256" key="3">
    <source>
        <dbReference type="ARBA" id="ARBA00023239"/>
    </source>
</evidence>
<gene>
    <name evidence="6" type="primary">metC</name>
    <name evidence="6" type="ORF">JAN5088_02893</name>
</gene>
<evidence type="ECO:0000256" key="2">
    <source>
        <dbReference type="ARBA" id="ARBA00022898"/>
    </source>
</evidence>
<dbReference type="PIRSF" id="PIRSF001434">
    <property type="entry name" value="CGS"/>
    <property type="match status" value="1"/>
</dbReference>
<sequence length="398" mass="42484">MSDPDTGGRPNLIRRTAFPTSVSRAVVTPLQPSVVYSSPDPDALDDQYEGRARGYTYGREGHPNADVLAQMIDRLEGGQGGIITGSGMSAVTATLLGLLGQGDHIVGGNQLYGRSLRMLTQDLPRWGITSTLADPTDVAAMAAAITPATKLLLVEVVSNPTLRIADMEGIERLARERGLILVVDNTFTTPVGFPAFSRGADVVIHSVTKLLAGHSDVTLGYVLTREAGHRKAIYDTNVTLGLTPSPWDCWMAERGMYTFDMRFERAQANAAALADLIAEHDAVETVLYPGRRDHPDHNRAGALLNGQWGNMVSFRLRGGRASANALTRAAPGLAFAPTLGDVGTTLSHPASSSHRALTREGRAALGITEGFFRVSVGCEPFELLRQDFTAALDAARPG</sequence>
<dbReference type="GO" id="GO:0030170">
    <property type="term" value="F:pyridoxal phosphate binding"/>
    <property type="evidence" value="ECO:0007669"/>
    <property type="project" value="InterPro"/>
</dbReference>
<dbReference type="EC" id="4.4.1.8" evidence="6"/>
<keyword evidence="7" id="KW-1185">Reference proteome</keyword>
<dbReference type="GO" id="GO:0019346">
    <property type="term" value="P:transsulfuration"/>
    <property type="evidence" value="ECO:0007669"/>
    <property type="project" value="InterPro"/>
</dbReference>
<evidence type="ECO:0000256" key="1">
    <source>
        <dbReference type="ARBA" id="ARBA00001933"/>
    </source>
</evidence>
<name>A0A0M6XV24_9RHOB</name>
<keyword evidence="3 6" id="KW-0456">Lyase</keyword>
<dbReference type="PANTHER" id="PTHR11808">
    <property type="entry name" value="TRANS-SULFURATION ENZYME FAMILY MEMBER"/>
    <property type="match status" value="1"/>
</dbReference>
<evidence type="ECO:0000256" key="5">
    <source>
        <dbReference type="RuleBase" id="RU362118"/>
    </source>
</evidence>
<keyword evidence="2 4" id="KW-0663">Pyridoxal phosphate</keyword>
<dbReference type="InterPro" id="IPR015422">
    <property type="entry name" value="PyrdxlP-dep_Trfase_small"/>
</dbReference>
<dbReference type="AlphaFoldDB" id="A0A0M6XV24"/>
<dbReference type="GO" id="GO:0005737">
    <property type="term" value="C:cytoplasm"/>
    <property type="evidence" value="ECO:0007669"/>
    <property type="project" value="TreeGrafter"/>
</dbReference>
<dbReference type="EMBL" id="CXPG01000021">
    <property type="protein sequence ID" value="CTQ34101.1"/>
    <property type="molecule type" value="Genomic_DNA"/>
</dbReference>
<dbReference type="Proteomes" id="UP000048908">
    <property type="component" value="Unassembled WGS sequence"/>
</dbReference>
<comment type="cofactor">
    <cofactor evidence="1 5">
        <name>pyridoxal 5'-phosphate</name>
        <dbReference type="ChEBI" id="CHEBI:597326"/>
    </cofactor>
</comment>
<dbReference type="FunFam" id="3.40.640.10:FF:000046">
    <property type="entry name" value="Cystathionine gamma-lyase"/>
    <property type="match status" value="1"/>
</dbReference>
<dbReference type="InterPro" id="IPR015424">
    <property type="entry name" value="PyrdxlP-dep_Trfase"/>
</dbReference>
<evidence type="ECO:0000313" key="7">
    <source>
        <dbReference type="Proteomes" id="UP000048908"/>
    </source>
</evidence>
<dbReference type="InterPro" id="IPR000277">
    <property type="entry name" value="Cys/Met-Metab_PyrdxlP-dep_enz"/>
</dbReference>
<evidence type="ECO:0000256" key="4">
    <source>
        <dbReference type="PIRSR" id="PIRSR001434-2"/>
    </source>
</evidence>
<organism evidence="6 7">
    <name type="scientific">Jannaschia rubra</name>
    <dbReference type="NCBI Taxonomy" id="282197"/>
    <lineage>
        <taxon>Bacteria</taxon>
        <taxon>Pseudomonadati</taxon>
        <taxon>Pseudomonadota</taxon>
        <taxon>Alphaproteobacteria</taxon>
        <taxon>Rhodobacterales</taxon>
        <taxon>Roseobacteraceae</taxon>
        <taxon>Jannaschia</taxon>
    </lineage>
</organism>
<accession>A0A0M6XV24</accession>
<reference evidence="6 7" key="1">
    <citation type="submission" date="2015-07" db="EMBL/GenBank/DDBJ databases">
        <authorList>
            <person name="Noorani M."/>
        </authorList>
    </citation>
    <scope>NUCLEOTIDE SEQUENCE [LARGE SCALE GENOMIC DNA]</scope>
    <source>
        <strain evidence="6 7">CECT 5088</strain>
    </source>
</reference>
<evidence type="ECO:0000313" key="6">
    <source>
        <dbReference type="EMBL" id="CTQ34101.1"/>
    </source>
</evidence>
<protein>
    <submittedName>
        <fullName evidence="6">Cystathionine beta-lyase MetC</fullName>
        <ecNumber evidence="6">4.4.1.8</ecNumber>
    </submittedName>
</protein>
<dbReference type="PANTHER" id="PTHR11808:SF50">
    <property type="entry name" value="CYSTATHIONINE BETA-LYASE"/>
    <property type="match status" value="1"/>
</dbReference>
<dbReference type="GO" id="GO:0047804">
    <property type="term" value="F:cysteine-S-conjugate beta-lyase activity"/>
    <property type="evidence" value="ECO:0007669"/>
    <property type="project" value="UniProtKB-ARBA"/>
</dbReference>
<feature type="modified residue" description="N6-(pyridoxal phosphate)lysine" evidence="4">
    <location>
        <position position="209"/>
    </location>
</feature>
<proteinExistence type="inferred from homology"/>
<dbReference type="SUPFAM" id="SSF53383">
    <property type="entry name" value="PLP-dependent transferases"/>
    <property type="match status" value="1"/>
</dbReference>
<dbReference type="Gene3D" id="3.90.1150.10">
    <property type="entry name" value="Aspartate Aminotransferase, domain 1"/>
    <property type="match status" value="1"/>
</dbReference>